<protein>
    <submittedName>
        <fullName evidence="1">Uncharacterized protein</fullName>
    </submittedName>
</protein>
<gene>
    <name evidence="1" type="ORF">MAU_2930</name>
</gene>
<organism evidence="1 2">
    <name type="scientific">Metamycoplasma auris 15026</name>
    <dbReference type="NCBI Taxonomy" id="1188233"/>
    <lineage>
        <taxon>Bacteria</taxon>
        <taxon>Bacillati</taxon>
        <taxon>Mycoplasmatota</taxon>
        <taxon>Mycoplasmoidales</taxon>
        <taxon>Metamycoplasmataceae</taxon>
        <taxon>Metamycoplasma</taxon>
    </lineage>
</organism>
<name>N9VAV4_9BACT</name>
<comment type="caution">
    <text evidence="1">The sequence shown here is derived from an EMBL/GenBank/DDBJ whole genome shotgun (WGS) entry which is preliminary data.</text>
</comment>
<proteinExistence type="predicted"/>
<evidence type="ECO:0000313" key="2">
    <source>
        <dbReference type="Proteomes" id="UP000013131"/>
    </source>
</evidence>
<dbReference type="NCBIfam" id="NF045880">
    <property type="entry name" value="Mbov_0389_HExxH"/>
    <property type="match status" value="1"/>
</dbReference>
<dbReference type="eggNOG" id="ENOG5031Z88">
    <property type="taxonomic scope" value="Bacteria"/>
</dbReference>
<dbReference type="AlphaFoldDB" id="N9VAV4"/>
<sequence length="286" mass="34158">MMKMSSNSKIEIKKTDIEFVLKNTISNINEFFINELKLKDFLSFVGRIRPQLSLLNLRYLYYKENSINEKLDADNKVLFSEIKTFKQWRNLDTFVRQNENKLYLFCPIQNKETKDIIFSALPVYDLSSTNYIPKPLKKIDIKNFKKKCFSLWEGWDIYWTNNSSLHGNKLILETLNKSVFLNEKYAEQEEEYLLIHEFGHKVSNHTLEDRQDLLKEYVVIKACEMCLMSLDYLETNISIPKYKNYKVSTTINNLSDKEKYQLLEEILTLGYKLIEHLKIDEYEEEI</sequence>
<dbReference type="EMBL" id="AORI01000009">
    <property type="protein sequence ID" value="ENY68808.1"/>
    <property type="molecule type" value="Genomic_DNA"/>
</dbReference>
<keyword evidence="2" id="KW-1185">Reference proteome</keyword>
<dbReference type="PATRIC" id="fig|1188233.3.peg.285"/>
<evidence type="ECO:0000313" key="1">
    <source>
        <dbReference type="EMBL" id="ENY68808.1"/>
    </source>
</evidence>
<dbReference type="Proteomes" id="UP000013131">
    <property type="component" value="Unassembled WGS sequence"/>
</dbReference>
<dbReference type="STRING" id="1188233.MAU_2930"/>
<accession>N9VAV4</accession>
<reference evidence="1 2" key="1">
    <citation type="journal article" date="2013" name="Genome Announc.">
        <title>Draft Genome Sequences of Mycoplasma auris and Mycoplasma yeatsii, Two Species of the Ear Canal of Caprinae.</title>
        <authorList>
            <person name="Dordet-Frisoni E."/>
            <person name="Baranowski E."/>
            <person name="Barre A."/>
            <person name="Blanchard A."/>
            <person name="Breton M."/>
            <person name="Couture C."/>
            <person name="Dupuy V."/>
            <person name="Gaurivaud P."/>
            <person name="Jacob D."/>
            <person name="Lemaitre C."/>
            <person name="Manso-Silvan L."/>
            <person name="Nikolski M."/>
            <person name="Nouvel L.X."/>
            <person name="Poumarat F."/>
            <person name="Sirand-Pugnet P."/>
            <person name="Thebault P."/>
            <person name="Theil S."/>
            <person name="Thiaucourt F."/>
            <person name="Citti C."/>
            <person name="Tardy F."/>
        </authorList>
    </citation>
    <scope>NUCLEOTIDE SEQUENCE [LARGE SCALE GENOMIC DNA]</scope>
    <source>
        <strain evidence="1 2">15026</strain>
    </source>
</reference>